<organism evidence="9">
    <name type="scientific">Cacopsylla melanoneura</name>
    <dbReference type="NCBI Taxonomy" id="428564"/>
    <lineage>
        <taxon>Eukaryota</taxon>
        <taxon>Metazoa</taxon>
        <taxon>Ecdysozoa</taxon>
        <taxon>Arthropoda</taxon>
        <taxon>Hexapoda</taxon>
        <taxon>Insecta</taxon>
        <taxon>Pterygota</taxon>
        <taxon>Neoptera</taxon>
        <taxon>Paraneoptera</taxon>
        <taxon>Hemiptera</taxon>
        <taxon>Sternorrhyncha</taxon>
        <taxon>Psylloidea</taxon>
        <taxon>Psyllidae</taxon>
        <taxon>Psyllinae</taxon>
        <taxon>Cacopsylla</taxon>
    </lineage>
</organism>
<comment type="subcellular location">
    <subcellularLocation>
        <location evidence="1">Nucleus</location>
    </subcellularLocation>
</comment>
<dbReference type="PANTHER" id="PTHR16196:SF0">
    <property type="entry name" value="PRE-MRNA-SPLICING FACTOR CWC25 HOMOLOG"/>
    <property type="match status" value="1"/>
</dbReference>
<dbReference type="GO" id="GO:0005684">
    <property type="term" value="C:U2-type spliceosomal complex"/>
    <property type="evidence" value="ECO:0007669"/>
    <property type="project" value="TreeGrafter"/>
</dbReference>
<evidence type="ECO:0000313" key="9">
    <source>
        <dbReference type="EMBL" id="CAG6659313.1"/>
    </source>
</evidence>
<sequence>MDWMYKGLEGMVNEDSYLLGRSVDKTFDQIKSEKEKKSADSENGLAKRTLSEDPLLLIKKKEIETRQQLLKNPVKLKKMQEMLKRKQKMEMEKIEKKNRKEDLELNLDKIIIEMYQDLKQVYHVHSLEELINMKMEESDDNDEKEGRKMQKESHEEKLNRKIEKKLEKLKKRKKGPDSESESCSADDERAPDKRKKTKKDDSTKETSKQINKRKTRQSSESSGDDDNNSWSKKKERRKKPETEVDILEICIKYKEETIVTQKTKMIKSTKEEITKENKNMVKIQTQGEMIEDIMLIVVMKK</sequence>
<evidence type="ECO:0000256" key="2">
    <source>
        <dbReference type="ARBA" id="ARBA00006695"/>
    </source>
</evidence>
<keyword evidence="4" id="KW-0747">Spliceosome</keyword>
<evidence type="ECO:0000256" key="4">
    <source>
        <dbReference type="ARBA" id="ARBA00022728"/>
    </source>
</evidence>
<feature type="compositionally biased region" description="Basic and acidic residues" evidence="8">
    <location>
        <begin position="144"/>
        <end position="166"/>
    </location>
</feature>
<accession>A0A8D8WHQ9</accession>
<evidence type="ECO:0000256" key="1">
    <source>
        <dbReference type="ARBA" id="ARBA00004123"/>
    </source>
</evidence>
<name>A0A8D8WHQ9_9HEMI</name>
<dbReference type="EMBL" id="HBUF01193758">
    <property type="protein sequence ID" value="CAG6659311.1"/>
    <property type="molecule type" value="Transcribed_RNA"/>
</dbReference>
<evidence type="ECO:0000256" key="5">
    <source>
        <dbReference type="ARBA" id="ARBA00023054"/>
    </source>
</evidence>
<protein>
    <submittedName>
        <fullName evidence="9">Pre-mRNA-splicing factor CWC25 homolog</fullName>
    </submittedName>
</protein>
<dbReference type="InterPro" id="IPR022209">
    <property type="entry name" value="CWC25"/>
</dbReference>
<dbReference type="GO" id="GO:0000398">
    <property type="term" value="P:mRNA splicing, via spliceosome"/>
    <property type="evidence" value="ECO:0007669"/>
    <property type="project" value="TreeGrafter"/>
</dbReference>
<keyword evidence="3" id="KW-0507">mRNA processing</keyword>
<evidence type="ECO:0000256" key="6">
    <source>
        <dbReference type="ARBA" id="ARBA00023187"/>
    </source>
</evidence>
<keyword evidence="6" id="KW-0508">mRNA splicing</keyword>
<reference evidence="9" key="1">
    <citation type="submission" date="2021-05" db="EMBL/GenBank/DDBJ databases">
        <authorList>
            <person name="Alioto T."/>
            <person name="Alioto T."/>
            <person name="Gomez Garrido J."/>
        </authorList>
    </citation>
    <scope>NUCLEOTIDE SEQUENCE</scope>
</reference>
<feature type="region of interest" description="Disordered" evidence="8">
    <location>
        <begin position="135"/>
        <end position="241"/>
    </location>
</feature>
<evidence type="ECO:0000256" key="3">
    <source>
        <dbReference type="ARBA" id="ARBA00022664"/>
    </source>
</evidence>
<dbReference type="Pfam" id="PF12542">
    <property type="entry name" value="CWC25"/>
    <property type="match status" value="1"/>
</dbReference>
<feature type="compositionally biased region" description="Basic and acidic residues" evidence="8">
    <location>
        <begin position="198"/>
        <end position="207"/>
    </location>
</feature>
<evidence type="ECO:0000256" key="8">
    <source>
        <dbReference type="SAM" id="MobiDB-lite"/>
    </source>
</evidence>
<comment type="similarity">
    <text evidence="2">Belongs to the CWC25 family.</text>
</comment>
<dbReference type="InterPro" id="IPR051376">
    <property type="entry name" value="CWC25_splicing_factor"/>
</dbReference>
<proteinExistence type="inferred from homology"/>
<keyword evidence="5" id="KW-0175">Coiled coil</keyword>
<dbReference type="EMBL" id="HBUF01193759">
    <property type="protein sequence ID" value="CAG6659313.1"/>
    <property type="molecule type" value="Transcribed_RNA"/>
</dbReference>
<dbReference type="AlphaFoldDB" id="A0A8D8WHQ9"/>
<evidence type="ECO:0000256" key="7">
    <source>
        <dbReference type="ARBA" id="ARBA00023242"/>
    </source>
</evidence>
<keyword evidence="7" id="KW-0539">Nucleus</keyword>
<dbReference type="EMBL" id="HBUF01193760">
    <property type="protein sequence ID" value="CAG6659315.1"/>
    <property type="molecule type" value="Transcribed_RNA"/>
</dbReference>
<dbReference type="PANTHER" id="PTHR16196">
    <property type="entry name" value="CELL CYCLE CONTROL PROTEIN CWF25"/>
    <property type="match status" value="1"/>
</dbReference>